<dbReference type="PANTHER" id="PTHR11895">
    <property type="entry name" value="TRANSAMIDASE"/>
    <property type="match status" value="1"/>
</dbReference>
<dbReference type="EC" id="6.3.5.-" evidence="2"/>
<proteinExistence type="predicted"/>
<dbReference type="InterPro" id="IPR023631">
    <property type="entry name" value="Amidase_dom"/>
</dbReference>
<dbReference type="AlphaFoldDB" id="A0A2M8KIU8"/>
<dbReference type="Proteomes" id="UP000231086">
    <property type="component" value="Unassembled WGS sequence"/>
</dbReference>
<comment type="caution">
    <text evidence="2">The sequence shown here is derived from an EMBL/GenBank/DDBJ whole genome shotgun (WGS) entry which is preliminary data.</text>
</comment>
<dbReference type="EMBL" id="PFEA01000027">
    <property type="protein sequence ID" value="PJE59842.1"/>
    <property type="molecule type" value="Genomic_DNA"/>
</dbReference>
<dbReference type="GO" id="GO:0016740">
    <property type="term" value="F:transferase activity"/>
    <property type="evidence" value="ECO:0007669"/>
    <property type="project" value="UniProtKB-KW"/>
</dbReference>
<dbReference type="Gene3D" id="3.90.1300.10">
    <property type="entry name" value="Amidase signature (AS) domain"/>
    <property type="match status" value="1"/>
</dbReference>
<keyword evidence="2" id="KW-0436">Ligase</keyword>
<dbReference type="InterPro" id="IPR036928">
    <property type="entry name" value="AS_sf"/>
</dbReference>
<feature type="domain" description="Amidase" evidence="1">
    <location>
        <begin position="1"/>
        <end position="172"/>
    </location>
</feature>
<dbReference type="SUPFAM" id="SSF75304">
    <property type="entry name" value="Amidase signature (AS) enzymes"/>
    <property type="match status" value="1"/>
</dbReference>
<dbReference type="PANTHER" id="PTHR11895:SF151">
    <property type="entry name" value="GLUTAMYL-TRNA(GLN) AMIDOTRANSFERASE SUBUNIT A"/>
    <property type="match status" value="1"/>
</dbReference>
<organism evidence="2 3">
    <name type="scientific">Candidatus Portnoybacteria bacterium CG10_big_fil_rev_8_21_14_0_10_44_7</name>
    <dbReference type="NCBI Taxonomy" id="1974816"/>
    <lineage>
        <taxon>Bacteria</taxon>
        <taxon>Candidatus Portnoyibacteriota</taxon>
    </lineage>
</organism>
<evidence type="ECO:0000313" key="3">
    <source>
        <dbReference type="Proteomes" id="UP000231086"/>
    </source>
</evidence>
<feature type="non-terminal residue" evidence="2">
    <location>
        <position position="1"/>
    </location>
</feature>
<gene>
    <name evidence="2" type="primary">gatA</name>
    <name evidence="2" type="ORF">COU85_01385</name>
</gene>
<evidence type="ECO:0000259" key="1">
    <source>
        <dbReference type="Pfam" id="PF01425"/>
    </source>
</evidence>
<accession>A0A2M8KIU8</accession>
<name>A0A2M8KIU8_9BACT</name>
<protein>
    <submittedName>
        <fullName evidence="2">Asp-tRNA(Asn)/Glu-tRNA(Gln) amidotransferase GatCAB subunit A</fullName>
        <ecNumber evidence="2">6.3.5.-</ecNumber>
    </submittedName>
</protein>
<sequence length="183" mass="20409">VEIKMPHFKYSLACYYLIMPSEISSNLARYDGIRFGLSRRRGQGVWDIFAASRQAGFGDEAKRRIVLGTYALSAGYYDAYYLQAQKARRLIAQDFKDAWSKVDIVLGPTTPSTAFKIGENTSDPLQMYLEDIYTVPVNLAGVPALSLPVGRDKKGLPIGAHLVANHFTENKLFALGKEIEKII</sequence>
<dbReference type="InterPro" id="IPR000120">
    <property type="entry name" value="Amidase"/>
</dbReference>
<reference evidence="3" key="1">
    <citation type="submission" date="2017-09" db="EMBL/GenBank/DDBJ databases">
        <title>Depth-based differentiation of microbial function through sediment-hosted aquifers and enrichment of novel symbionts in the deep terrestrial subsurface.</title>
        <authorList>
            <person name="Probst A.J."/>
            <person name="Ladd B."/>
            <person name="Jarett J.K."/>
            <person name="Geller-Mcgrath D.E."/>
            <person name="Sieber C.M.K."/>
            <person name="Emerson J.B."/>
            <person name="Anantharaman K."/>
            <person name="Thomas B.C."/>
            <person name="Malmstrom R."/>
            <person name="Stieglmeier M."/>
            <person name="Klingl A."/>
            <person name="Woyke T."/>
            <person name="Ryan C.M."/>
            <person name="Banfield J.F."/>
        </authorList>
    </citation>
    <scope>NUCLEOTIDE SEQUENCE [LARGE SCALE GENOMIC DNA]</scope>
</reference>
<dbReference type="Pfam" id="PF01425">
    <property type="entry name" value="Amidase"/>
    <property type="match status" value="1"/>
</dbReference>
<dbReference type="GO" id="GO:0016874">
    <property type="term" value="F:ligase activity"/>
    <property type="evidence" value="ECO:0007669"/>
    <property type="project" value="UniProtKB-KW"/>
</dbReference>
<evidence type="ECO:0000313" key="2">
    <source>
        <dbReference type="EMBL" id="PJE59842.1"/>
    </source>
</evidence>
<keyword evidence="2" id="KW-0808">Transferase</keyword>